<comment type="caution">
    <text evidence="1">The sequence shown here is derived from an EMBL/GenBank/DDBJ whole genome shotgun (WGS) entry which is preliminary data.</text>
</comment>
<dbReference type="RefSeq" id="WP_265376602.1">
    <property type="nucleotide sequence ID" value="NZ_JAMQPV010000004.1"/>
</dbReference>
<name>A0ABT3M1M5_9LEPT</name>
<proteinExistence type="predicted"/>
<sequence>MIPILQKHTPDGATDTNTIYWIGNTELAYKKCISEAKKNEFNLRSN</sequence>
<dbReference type="Proteomes" id="UP001209737">
    <property type="component" value="Unassembled WGS sequence"/>
</dbReference>
<evidence type="ECO:0000313" key="1">
    <source>
        <dbReference type="EMBL" id="MCW7463867.1"/>
    </source>
</evidence>
<protein>
    <submittedName>
        <fullName evidence="1">Uncharacterized protein</fullName>
    </submittedName>
</protein>
<reference evidence="1 2" key="1">
    <citation type="submission" date="2022-06" db="EMBL/GenBank/DDBJ databases">
        <title>Leptospira isolates from biofilms formed at urban environments.</title>
        <authorList>
            <person name="Ribeiro P.S."/>
            <person name="Sousa T."/>
            <person name="Carvalho N."/>
            <person name="Aburjaile F."/>
            <person name="Neves F."/>
            <person name="Oliveira D."/>
            <person name="Blanco L."/>
            <person name="Lima J."/>
            <person name="Costa F."/>
            <person name="Brenig B."/>
            <person name="Soares S."/>
            <person name="Ramos R."/>
            <person name="Goes-Neto A."/>
            <person name="Matiuzzi M."/>
            <person name="Azevedo V."/>
            <person name="Ristow P."/>
        </authorList>
    </citation>
    <scope>NUCLEOTIDE SEQUENCE [LARGE SCALE GENOMIC DNA]</scope>
    <source>
        <strain evidence="1 2">VSF25</strain>
    </source>
</reference>
<dbReference type="EMBL" id="JAMQPV010000004">
    <property type="protein sequence ID" value="MCW7463867.1"/>
    <property type="molecule type" value="Genomic_DNA"/>
</dbReference>
<keyword evidence="2" id="KW-1185">Reference proteome</keyword>
<evidence type="ECO:0000313" key="2">
    <source>
        <dbReference type="Proteomes" id="UP001209737"/>
    </source>
</evidence>
<organism evidence="1 2">
    <name type="scientific">Leptospira limi</name>
    <dbReference type="NCBI Taxonomy" id="2950023"/>
    <lineage>
        <taxon>Bacteria</taxon>
        <taxon>Pseudomonadati</taxon>
        <taxon>Spirochaetota</taxon>
        <taxon>Spirochaetia</taxon>
        <taxon>Leptospirales</taxon>
        <taxon>Leptospiraceae</taxon>
        <taxon>Leptospira</taxon>
    </lineage>
</organism>
<accession>A0ABT3M1M5</accession>
<gene>
    <name evidence="1" type="ORF">ND812_17325</name>
</gene>